<sequence length="181" mass="21168">MKLVTTTRTKHYVKNFDYIRMTRGEKSRMGNVVRTFSPKTKEPIFIIEDVFGGHTTQIKSDEWKYEIQLNDLWHKAEFAWYDRDVKESNVLVYYKTKEDVKELNVGDVIPVHASTWESGKGDRVLSETTVNACIIALNNMQLVTVINGKYVVFDLRTFDYTHYKRSTTDGYYLRADCSLRA</sequence>
<organism evidence="1 2">
    <name type="scientific">Vibrio phage phi-Grn1</name>
    <dbReference type="NCBI Taxonomy" id="1747713"/>
    <lineage>
        <taxon>Viruses</taxon>
        <taxon>Duplodnaviria</taxon>
        <taxon>Heunggongvirae</taxon>
        <taxon>Uroviricota</taxon>
        <taxon>Caudoviricetes</taxon>
        <taxon>Pantevenvirales</taxon>
        <taxon>Straboviridae</taxon>
        <taxon>Schizotequatrovirus</taxon>
        <taxon>Schizotequatrovirus valkk3</taxon>
    </lineage>
</organism>
<evidence type="ECO:0000313" key="2">
    <source>
        <dbReference type="Proteomes" id="UP000230575"/>
    </source>
</evidence>
<dbReference type="EMBL" id="KT919972">
    <property type="protein sequence ID" value="ALP47089.1"/>
    <property type="molecule type" value="Genomic_DNA"/>
</dbReference>
<reference evidence="1 2" key="1">
    <citation type="journal article" date="2016" name="Front. Microbiol.">
        <title>Comparative Functional Genomic Analysis of Two Vibrio Phages Reveals Complex Metabolic Interactions with the Host Cell.</title>
        <authorList>
            <person name="Skliros D."/>
            <person name="Kalatzis P.G."/>
            <person name="Katharios P."/>
            <person name="Flemetakis E."/>
        </authorList>
    </citation>
    <scope>NUCLEOTIDE SEQUENCE [LARGE SCALE GENOMIC DNA]</scope>
</reference>
<accession>A0A126HGU1</accession>
<protein>
    <submittedName>
        <fullName evidence="1">Uncharacterized protein</fullName>
    </submittedName>
</protein>
<name>A0A126HGU1_9CAUD</name>
<evidence type="ECO:0000313" key="1">
    <source>
        <dbReference type="EMBL" id="ALP47089.1"/>
    </source>
</evidence>
<gene>
    <name evidence="1" type="ORF">phiGrn1_0284</name>
</gene>
<dbReference type="Proteomes" id="UP000230575">
    <property type="component" value="Segment"/>
</dbReference>
<proteinExistence type="predicted"/>